<evidence type="ECO:0000313" key="2">
    <source>
        <dbReference type="Proteomes" id="UP000063387"/>
    </source>
</evidence>
<accession>A0A109UNH6</accession>
<proteinExistence type="predicted"/>
<gene>
    <name evidence="1" type="primary">higB-1_2</name>
    <name evidence="1" type="ORF">LOKO_03653</name>
</gene>
<dbReference type="PATRIC" id="fig|507626.3.peg.3655"/>
<dbReference type="Pfam" id="PF05015">
    <property type="entry name" value="HigB-like_toxin"/>
    <property type="match status" value="1"/>
</dbReference>
<dbReference type="InterPro" id="IPR007711">
    <property type="entry name" value="HigB-1"/>
</dbReference>
<dbReference type="PANTHER" id="PTHR40266">
    <property type="entry name" value="TOXIN HIGB-1"/>
    <property type="match status" value="1"/>
</dbReference>
<dbReference type="InterPro" id="IPR035093">
    <property type="entry name" value="RelE/ParE_toxin_dom_sf"/>
</dbReference>
<dbReference type="PANTHER" id="PTHR40266:SF2">
    <property type="entry name" value="TOXIN HIGB-1"/>
    <property type="match status" value="1"/>
</dbReference>
<dbReference type="AlphaFoldDB" id="A0A109UNH6"/>
<dbReference type="EMBL" id="CP014226">
    <property type="protein sequence ID" value="AMD02693.1"/>
    <property type="molecule type" value="Genomic_DNA"/>
</dbReference>
<dbReference type="OrthoDB" id="9801102at2"/>
<evidence type="ECO:0000313" key="1">
    <source>
        <dbReference type="EMBL" id="AMD02693.1"/>
    </source>
</evidence>
<protein>
    <submittedName>
        <fullName evidence="1">Toxin HigB-1</fullName>
    </submittedName>
</protein>
<dbReference type="Gene3D" id="3.30.2310.20">
    <property type="entry name" value="RelE-like"/>
    <property type="match status" value="1"/>
</dbReference>
<sequence length="93" mass="10865">MIKSYRDRATATIANGQVARKLPQDMQRAALKKLRQLNAASVLEDLRIPPGNRLEMLRGDREGQYSIRINDQWRLCFRFEEGNAYDVEIVDYH</sequence>
<dbReference type="STRING" id="507626.LOKO_03653"/>
<dbReference type="RefSeq" id="WP_066452057.1">
    <property type="nucleotide sequence ID" value="NZ_CP014226.1"/>
</dbReference>
<dbReference type="Proteomes" id="UP000063387">
    <property type="component" value="Chromosome"/>
</dbReference>
<dbReference type="KEGG" id="hco:LOKO_03653"/>
<reference evidence="1 2" key="1">
    <citation type="journal article" date="2016" name="Genome Announc.">
        <title>Draft Genome Sequence of 'Halomonas chromatireducens' Strain AGD 8-3, a Haloalkaliphilic Chromate- and Selenite-Reducing Gammaproteobacterium.</title>
        <authorList>
            <person name="Sharko F.S."/>
            <person name="Shapovalova A.A."/>
            <person name="Tsygankova S.V."/>
            <person name="Komova A.V."/>
            <person name="Boulygina E.S."/>
            <person name="Teslyuk A.B."/>
            <person name="Gotovtsev P.M."/>
            <person name="Namsaraev Z.B."/>
            <person name="Khijniak T.V."/>
            <person name="Nedoluzhko A.V."/>
            <person name="Vasilov R.G."/>
        </authorList>
    </citation>
    <scope>NUCLEOTIDE SEQUENCE [LARGE SCALE GENOMIC DNA]</scope>
    <source>
        <strain evidence="1 2">AGD 8-3</strain>
    </source>
</reference>
<organism evidence="1 2">
    <name type="scientific">Halomonas chromatireducens</name>
    <dbReference type="NCBI Taxonomy" id="507626"/>
    <lineage>
        <taxon>Bacteria</taxon>
        <taxon>Pseudomonadati</taxon>
        <taxon>Pseudomonadota</taxon>
        <taxon>Gammaproteobacteria</taxon>
        <taxon>Oceanospirillales</taxon>
        <taxon>Halomonadaceae</taxon>
        <taxon>Halomonas</taxon>
    </lineage>
</organism>
<name>A0A109UNH6_9GAMM</name>
<dbReference type="SUPFAM" id="SSF143011">
    <property type="entry name" value="RelE-like"/>
    <property type="match status" value="1"/>
</dbReference>
<keyword evidence="2" id="KW-1185">Reference proteome</keyword>
<reference evidence="1 2" key="2">
    <citation type="submission" date="2016-02" db="EMBL/GenBank/DDBJ databases">
        <authorList>
            <person name="Wen L."/>
            <person name="He K."/>
            <person name="Yang H."/>
        </authorList>
    </citation>
    <scope>NUCLEOTIDE SEQUENCE [LARGE SCALE GENOMIC DNA]</scope>
    <source>
        <strain evidence="1 2">AGD 8-3</strain>
    </source>
</reference>